<dbReference type="GO" id="GO:0004040">
    <property type="term" value="F:amidase activity"/>
    <property type="evidence" value="ECO:0007669"/>
    <property type="project" value="UniProtKB-EC"/>
</dbReference>
<feature type="binding site" evidence="6">
    <location>
        <begin position="228"/>
        <end position="231"/>
    </location>
    <ligand>
        <name>substrate</name>
    </ligand>
</feature>
<sequence length="577" mass="62959">MTESWQPIAQRKREERDSRIPKEWLLKTLPDDQRLNVLDVPRESGILTLEELRLTEQFDATALVAGLSNGLLKSVDVVTAFCKRAAIAQQVTNCLTEIIFDDAIARAKVLDDHFARTGEPVGPLHGLPISLKDTFKLKGYDASVGVTPFCFKPATINSALVDLLLSLGAVLYCKTNVPQTMAALDSHNNVFGRTFNPANRLLTAGGSSGGEGALIAMRGSVLGIGTDIGGSIRVPALANGLYGVKPSHGRVPYAGQEGGALPGTDKIMIEATAGPIATSQRDCEMLLRAICDAKPTALDPEVLSQTWVQQSSLRDGLVSGEPKLRVGIMRTDGHVTPLPPIQRLMDDVAKTLSTSSAGIEVVDVDVSTFGPACVKNFNGVMSIDGANTWFDILAKTGEPLSPWLSTRLKRRSQKSLNDVREIQAQRTELHTRFLDVWKESGGYWRSSTPSKGKSDRNLDLIICAGAPHPVAAIDRWNSTNYTSMFNLLDLPAGIMPVRTFSERDMQGEVTSTKPLNGWDKINREMWTDFDRKVYLGSALTIQVVAPRLEERRLVEGMTILDEVLKWLREGDGGKSKL</sequence>
<evidence type="ECO:0000256" key="5">
    <source>
        <dbReference type="PIRSR" id="PIRSR001221-1"/>
    </source>
</evidence>
<keyword evidence="9" id="KW-1185">Reference proteome</keyword>
<name>A0AAJ0LVW2_9PEZI</name>
<evidence type="ECO:0000256" key="4">
    <source>
        <dbReference type="ARBA" id="ARBA00022801"/>
    </source>
</evidence>
<feature type="domain" description="Amidase" evidence="7">
    <location>
        <begin position="76"/>
        <end position="553"/>
    </location>
</feature>
<feature type="active site" description="Acyl-ester intermediate" evidence="5">
    <location>
        <position position="231"/>
    </location>
</feature>
<organism evidence="8 9">
    <name type="scientific">Extremus antarcticus</name>
    <dbReference type="NCBI Taxonomy" id="702011"/>
    <lineage>
        <taxon>Eukaryota</taxon>
        <taxon>Fungi</taxon>
        <taxon>Dikarya</taxon>
        <taxon>Ascomycota</taxon>
        <taxon>Pezizomycotina</taxon>
        <taxon>Dothideomycetes</taxon>
        <taxon>Dothideomycetidae</taxon>
        <taxon>Mycosphaerellales</taxon>
        <taxon>Extremaceae</taxon>
        <taxon>Extremus</taxon>
    </lineage>
</organism>
<dbReference type="AlphaFoldDB" id="A0AAJ0LVW2"/>
<dbReference type="SUPFAM" id="SSF75304">
    <property type="entry name" value="Amidase signature (AS) enzymes"/>
    <property type="match status" value="1"/>
</dbReference>
<feature type="binding site" evidence="6">
    <location>
        <position position="181"/>
    </location>
    <ligand>
        <name>substrate</name>
    </ligand>
</feature>
<dbReference type="Proteomes" id="UP001271007">
    <property type="component" value="Unassembled WGS sequence"/>
</dbReference>
<gene>
    <name evidence="8" type="ORF">LTR09_001496</name>
</gene>
<dbReference type="PROSITE" id="PS00571">
    <property type="entry name" value="AMIDASES"/>
    <property type="match status" value="1"/>
</dbReference>
<comment type="catalytic activity">
    <reaction evidence="1">
        <text>a monocarboxylic acid amide + H2O = a monocarboxylate + NH4(+)</text>
        <dbReference type="Rhea" id="RHEA:12020"/>
        <dbReference type="ChEBI" id="CHEBI:15377"/>
        <dbReference type="ChEBI" id="CHEBI:28938"/>
        <dbReference type="ChEBI" id="CHEBI:35757"/>
        <dbReference type="ChEBI" id="CHEBI:83628"/>
        <dbReference type="EC" id="3.5.1.4"/>
    </reaction>
</comment>
<feature type="binding site" evidence="6">
    <location>
        <position position="207"/>
    </location>
    <ligand>
        <name>substrate</name>
    </ligand>
</feature>
<evidence type="ECO:0000259" key="7">
    <source>
        <dbReference type="Pfam" id="PF01425"/>
    </source>
</evidence>
<evidence type="ECO:0000256" key="2">
    <source>
        <dbReference type="ARBA" id="ARBA00009199"/>
    </source>
</evidence>
<evidence type="ECO:0000256" key="3">
    <source>
        <dbReference type="ARBA" id="ARBA00012922"/>
    </source>
</evidence>
<dbReference type="Gene3D" id="3.90.1300.10">
    <property type="entry name" value="Amidase signature (AS) domain"/>
    <property type="match status" value="1"/>
</dbReference>
<dbReference type="PIRSF" id="PIRSF001221">
    <property type="entry name" value="Amidase_fungi"/>
    <property type="match status" value="1"/>
</dbReference>
<keyword evidence="4" id="KW-0378">Hydrolase</keyword>
<protein>
    <recommendedName>
        <fullName evidence="3">amidase</fullName>
        <ecNumber evidence="3">3.5.1.4</ecNumber>
    </recommendedName>
</protein>
<evidence type="ECO:0000256" key="1">
    <source>
        <dbReference type="ARBA" id="ARBA00001311"/>
    </source>
</evidence>
<accession>A0AAJ0LVW2</accession>
<feature type="active site" description="Charge relay system" evidence="5">
    <location>
        <position position="207"/>
    </location>
</feature>
<proteinExistence type="inferred from homology"/>
<evidence type="ECO:0000256" key="6">
    <source>
        <dbReference type="PIRSR" id="PIRSR001221-2"/>
    </source>
</evidence>
<evidence type="ECO:0000313" key="9">
    <source>
        <dbReference type="Proteomes" id="UP001271007"/>
    </source>
</evidence>
<dbReference type="InterPro" id="IPR023631">
    <property type="entry name" value="Amidase_dom"/>
</dbReference>
<dbReference type="Pfam" id="PF01425">
    <property type="entry name" value="Amidase"/>
    <property type="match status" value="1"/>
</dbReference>
<dbReference type="InterPro" id="IPR020556">
    <property type="entry name" value="Amidase_CS"/>
</dbReference>
<dbReference type="EC" id="3.5.1.4" evidence="3"/>
<dbReference type="InterPro" id="IPR036928">
    <property type="entry name" value="AS_sf"/>
</dbReference>
<reference evidence="8" key="1">
    <citation type="submission" date="2023-04" db="EMBL/GenBank/DDBJ databases">
        <title>Black Yeasts Isolated from many extreme environments.</title>
        <authorList>
            <person name="Coleine C."/>
            <person name="Stajich J.E."/>
            <person name="Selbmann L."/>
        </authorList>
    </citation>
    <scope>NUCLEOTIDE SEQUENCE</scope>
    <source>
        <strain evidence="8">CCFEE 5312</strain>
    </source>
</reference>
<dbReference type="EMBL" id="JAWDJX010000003">
    <property type="protein sequence ID" value="KAK3057314.1"/>
    <property type="molecule type" value="Genomic_DNA"/>
</dbReference>
<feature type="active site" description="Charge relay system" evidence="5">
    <location>
        <position position="132"/>
    </location>
</feature>
<dbReference type="PANTHER" id="PTHR46072">
    <property type="entry name" value="AMIDASE-RELATED-RELATED"/>
    <property type="match status" value="1"/>
</dbReference>
<evidence type="ECO:0000313" key="8">
    <source>
        <dbReference type="EMBL" id="KAK3057314.1"/>
    </source>
</evidence>
<comment type="similarity">
    <text evidence="2">Belongs to the amidase family.</text>
</comment>
<comment type="caution">
    <text evidence="8">The sequence shown here is derived from an EMBL/GenBank/DDBJ whole genome shotgun (WGS) entry which is preliminary data.</text>
</comment>
<dbReference type="PANTHER" id="PTHR46072:SF6">
    <property type="entry name" value="AMIDASE, PUTATIVE (AFU_ORTHOLOGUE AFUA_1G14530)-RELATED"/>
    <property type="match status" value="1"/>
</dbReference>